<organism evidence="2">
    <name type="scientific">hydrothermal vent metagenome</name>
    <dbReference type="NCBI Taxonomy" id="652676"/>
    <lineage>
        <taxon>unclassified sequences</taxon>
        <taxon>metagenomes</taxon>
        <taxon>ecological metagenomes</taxon>
    </lineage>
</organism>
<evidence type="ECO:0000256" key="1">
    <source>
        <dbReference type="SAM" id="Phobius"/>
    </source>
</evidence>
<dbReference type="AlphaFoldDB" id="A0A160VKP7"/>
<evidence type="ECO:0000313" key="2">
    <source>
        <dbReference type="EMBL" id="CUV10024.1"/>
    </source>
</evidence>
<gene>
    <name evidence="2" type="ORF">MGWOODY_Mmi2675</name>
</gene>
<keyword evidence="1" id="KW-0812">Transmembrane</keyword>
<evidence type="ECO:0008006" key="3">
    <source>
        <dbReference type="Google" id="ProtNLM"/>
    </source>
</evidence>
<dbReference type="EMBL" id="FAXC01000341">
    <property type="protein sequence ID" value="CUV10024.1"/>
    <property type="molecule type" value="Genomic_DNA"/>
</dbReference>
<accession>A0A160VKP7</accession>
<keyword evidence="1" id="KW-0472">Membrane</keyword>
<proteinExistence type="predicted"/>
<feature type="transmembrane region" description="Helical" evidence="1">
    <location>
        <begin position="6"/>
        <end position="24"/>
    </location>
</feature>
<sequence>MKLLKYGLIIAAVFMVLIVIRLNYNLRDRHPDFNIDLVIDPLAEPGRLSVGFAKIPITPQVTDTWNDFNNNAKYEPEQGETYNDVNGNNKFDPVWIAGFHNRRPAQGVHDDLWARVMVLDDGATRVAITSIDAVGFIYDDAVDIRKSAHDKYNCDYTIISSTHVHQAPDLIGIWGESFFKSGVNTEYMRYVKRQTVAAIETAVKNLVPVKLRIGQDLEGAIPYVVDSRDPQEMDPGIRIIQAIEISSGKTQGSLVSWSNHPETLWSKNLLISSDFPHYFRESVENGVHKGDRLLAQGLGGITVFVNGAVGGLMTTNPSHPIPDPFDGEMHKGATFEKAQAQGQQLGLLALKAIRSADVIEIEQVGIKIRAKTISIPLDNWNFLLGFLLGVIDHGTTGWLDVKTEVAALRIGPISIITIPGEIYPEIINGGVVSPPGQDYNLDPVEIPPLRSMMPGKFKFVFGLANDEIGYIIPKSEWDEIPPYLYNHHKSPYGEVNSIGPEAGPIIHESLIEMLEGF</sequence>
<name>A0A160VKP7_9ZZZZ</name>
<keyword evidence="1" id="KW-1133">Transmembrane helix</keyword>
<reference evidence="2" key="1">
    <citation type="submission" date="2015-10" db="EMBL/GenBank/DDBJ databases">
        <authorList>
            <person name="Gilbert D.G."/>
        </authorList>
    </citation>
    <scope>NUCLEOTIDE SEQUENCE</scope>
</reference>
<protein>
    <recommendedName>
        <fullName evidence="3">Neutral/alkaline non-lysosomal ceramidase N-terminal domain-containing protein</fullName>
    </recommendedName>
</protein>